<dbReference type="RefSeq" id="XP_004261545.1">
    <property type="nucleotide sequence ID" value="XM_004261497.1"/>
</dbReference>
<dbReference type="Pfam" id="PF13499">
    <property type="entry name" value="EF-hand_7"/>
    <property type="match status" value="1"/>
</dbReference>
<accession>A0A0A1UDV4</accession>
<dbReference type="KEGG" id="eiv:EIN_341920"/>
<evidence type="ECO:0000313" key="5">
    <source>
        <dbReference type="Proteomes" id="UP000014680"/>
    </source>
</evidence>
<protein>
    <recommendedName>
        <fullName evidence="3">EF-hand domain-containing protein</fullName>
    </recommendedName>
</protein>
<dbReference type="InterPro" id="IPR011992">
    <property type="entry name" value="EF-hand-dom_pair"/>
</dbReference>
<dbReference type="InterPro" id="IPR002048">
    <property type="entry name" value="EF_hand_dom"/>
</dbReference>
<dbReference type="Gene3D" id="1.10.238.10">
    <property type="entry name" value="EF-hand"/>
    <property type="match status" value="2"/>
</dbReference>
<feature type="domain" description="EF-hand" evidence="3">
    <location>
        <begin position="87"/>
        <end position="121"/>
    </location>
</feature>
<dbReference type="OrthoDB" id="343296at2759"/>
<proteinExistence type="predicted"/>
<dbReference type="GO" id="GO:0005509">
    <property type="term" value="F:calcium ion binding"/>
    <property type="evidence" value="ECO:0007669"/>
    <property type="project" value="InterPro"/>
</dbReference>
<evidence type="ECO:0000313" key="4">
    <source>
        <dbReference type="EMBL" id="ELP94774.1"/>
    </source>
</evidence>
<sequence>MSLDTFDNVFKAIDTSGDGKIQREEFVIGMRNLTNTTGDFDEDFELIFDMVDGSVCFSMKDGKLGKREFRKIYDSFPKPFPTDKRQADKAIGVFLFKVIDSNNSGKINKKELAKFLKLIGTTKKEDIDKFMKIIDTDNSNKISMTEFLEWYVSS</sequence>
<dbReference type="InterPro" id="IPR018247">
    <property type="entry name" value="EF_Hand_1_Ca_BS"/>
</dbReference>
<dbReference type="InterPro" id="IPR050145">
    <property type="entry name" value="Centrin_CML-like"/>
</dbReference>
<reference evidence="4 5" key="1">
    <citation type="submission" date="2012-10" db="EMBL/GenBank/DDBJ databases">
        <authorList>
            <person name="Zafar N."/>
            <person name="Inman J."/>
            <person name="Hall N."/>
            <person name="Lorenzi H."/>
            <person name="Caler E."/>
        </authorList>
    </citation>
    <scope>NUCLEOTIDE SEQUENCE [LARGE SCALE GENOMIC DNA]</scope>
    <source>
        <strain evidence="4 5">IP1</strain>
    </source>
</reference>
<organism evidence="4 5">
    <name type="scientific">Entamoeba invadens IP1</name>
    <dbReference type="NCBI Taxonomy" id="370355"/>
    <lineage>
        <taxon>Eukaryota</taxon>
        <taxon>Amoebozoa</taxon>
        <taxon>Evosea</taxon>
        <taxon>Archamoebae</taxon>
        <taxon>Mastigamoebida</taxon>
        <taxon>Entamoebidae</taxon>
        <taxon>Entamoeba</taxon>
    </lineage>
</organism>
<keyword evidence="1" id="KW-0677">Repeat</keyword>
<dbReference type="PROSITE" id="PS50222">
    <property type="entry name" value="EF_HAND_2"/>
    <property type="match status" value="3"/>
</dbReference>
<dbReference type="GeneID" id="14893721"/>
<dbReference type="Proteomes" id="UP000014680">
    <property type="component" value="Unassembled WGS sequence"/>
</dbReference>
<dbReference type="EMBL" id="KB206175">
    <property type="protein sequence ID" value="ELP94774.1"/>
    <property type="molecule type" value="Genomic_DNA"/>
</dbReference>
<dbReference type="SMART" id="SM00054">
    <property type="entry name" value="EFh"/>
    <property type="match status" value="3"/>
</dbReference>
<dbReference type="SUPFAM" id="SSF47473">
    <property type="entry name" value="EF-hand"/>
    <property type="match status" value="1"/>
</dbReference>
<dbReference type="PANTHER" id="PTHR23050">
    <property type="entry name" value="CALCIUM BINDING PROTEIN"/>
    <property type="match status" value="1"/>
</dbReference>
<dbReference type="Pfam" id="PF00036">
    <property type="entry name" value="EF-hand_1"/>
    <property type="match status" value="1"/>
</dbReference>
<dbReference type="PROSITE" id="PS00018">
    <property type="entry name" value="EF_HAND_1"/>
    <property type="match status" value="2"/>
</dbReference>
<dbReference type="AlphaFoldDB" id="A0A0A1UDV4"/>
<dbReference type="CDD" id="cd00051">
    <property type="entry name" value="EFh"/>
    <property type="match status" value="1"/>
</dbReference>
<feature type="domain" description="EF-hand" evidence="3">
    <location>
        <begin position="1"/>
        <end position="36"/>
    </location>
</feature>
<evidence type="ECO:0000259" key="3">
    <source>
        <dbReference type="PROSITE" id="PS50222"/>
    </source>
</evidence>
<feature type="domain" description="EF-hand" evidence="3">
    <location>
        <begin position="122"/>
        <end position="154"/>
    </location>
</feature>
<dbReference type="VEuPathDB" id="AmoebaDB:EIN_341920"/>
<keyword evidence="2" id="KW-0106">Calcium</keyword>
<evidence type="ECO:0000256" key="1">
    <source>
        <dbReference type="ARBA" id="ARBA00022737"/>
    </source>
</evidence>
<gene>
    <name evidence="4" type="ORF">EIN_341920</name>
</gene>
<keyword evidence="5" id="KW-1185">Reference proteome</keyword>
<evidence type="ECO:0000256" key="2">
    <source>
        <dbReference type="ARBA" id="ARBA00022837"/>
    </source>
</evidence>
<name>A0A0A1UDV4_ENTIV</name>